<reference evidence="1" key="1">
    <citation type="submission" date="2021-10" db="EMBL/GenBank/DDBJ databases">
        <authorList>
            <person name="Mesa V."/>
        </authorList>
    </citation>
    <scope>NUCLEOTIDE SEQUENCE</scope>
    <source>
        <strain evidence="1">CC3_PB</strain>
    </source>
</reference>
<dbReference type="Proteomes" id="UP000789738">
    <property type="component" value="Unassembled WGS sequence"/>
</dbReference>
<evidence type="ECO:0000313" key="2">
    <source>
        <dbReference type="Proteomes" id="UP000789738"/>
    </source>
</evidence>
<organism evidence="1 2">
    <name type="scientific">Clostridium neonatale</name>
    <dbReference type="NCBI Taxonomy" id="137838"/>
    <lineage>
        <taxon>Bacteria</taxon>
        <taxon>Bacillati</taxon>
        <taxon>Bacillota</taxon>
        <taxon>Clostridia</taxon>
        <taxon>Eubacteriales</taxon>
        <taxon>Clostridiaceae</taxon>
        <taxon>Clostridium</taxon>
    </lineage>
</organism>
<sequence length="37" mass="4455">MFRNELYEAFIKECQELDMSEDLIIKNMIKNAMLNCI</sequence>
<name>A0AA86MQQ6_9CLOT</name>
<proteinExistence type="predicted"/>
<accession>A0AA86MQQ6</accession>
<protein>
    <submittedName>
        <fullName evidence="1">Uncharacterized protein</fullName>
    </submittedName>
</protein>
<evidence type="ECO:0000313" key="1">
    <source>
        <dbReference type="EMBL" id="CAG9713718.1"/>
    </source>
</evidence>
<gene>
    <name evidence="1" type="ORF">CNEO_50019</name>
</gene>
<dbReference type="AlphaFoldDB" id="A0AA86MQQ6"/>
<dbReference type="EMBL" id="CAKJVE010000005">
    <property type="protein sequence ID" value="CAG9713718.1"/>
    <property type="molecule type" value="Genomic_DNA"/>
</dbReference>
<comment type="caution">
    <text evidence="1">The sequence shown here is derived from an EMBL/GenBank/DDBJ whole genome shotgun (WGS) entry which is preliminary data.</text>
</comment>